<evidence type="ECO:0000259" key="3">
    <source>
        <dbReference type="Pfam" id="PF04865"/>
    </source>
</evidence>
<dbReference type="InterPro" id="IPR006949">
    <property type="entry name" value="Barrel_Baseplate_J-like"/>
</dbReference>
<feature type="domain" description="Baseplate protein J-like barrel" evidence="3">
    <location>
        <begin position="358"/>
        <end position="436"/>
    </location>
</feature>
<proteinExistence type="predicted"/>
<feature type="transmembrane region" description="Helical" evidence="2">
    <location>
        <begin position="263"/>
        <end position="290"/>
    </location>
</feature>
<evidence type="ECO:0000256" key="1">
    <source>
        <dbReference type="SAM" id="MobiDB-lite"/>
    </source>
</evidence>
<evidence type="ECO:0000313" key="5">
    <source>
        <dbReference type="Proteomes" id="UP000231569"/>
    </source>
</evidence>
<name>A0A2M8KUT1_9BACT</name>
<keyword evidence="2" id="KW-1133">Transmembrane helix</keyword>
<keyword evidence="2" id="KW-0472">Membrane</keyword>
<keyword evidence="2" id="KW-0812">Transmembrane</keyword>
<gene>
    <name evidence="4" type="ORF">COU89_02050</name>
</gene>
<feature type="non-terminal residue" evidence="4">
    <location>
        <position position="592"/>
    </location>
</feature>
<feature type="region of interest" description="Disordered" evidence="1">
    <location>
        <begin position="221"/>
        <end position="241"/>
    </location>
</feature>
<protein>
    <recommendedName>
        <fullName evidence="3">Baseplate protein J-like barrel domain-containing protein</fullName>
    </recommendedName>
</protein>
<dbReference type="AlphaFoldDB" id="A0A2M8KUT1"/>
<sequence length="592" mass="66310">MGIFSLFGTHQRHTANEYVFMVVLVEDTIHGFAFNKHTDEKRSQLYTTHVDSFLKDLDSKVDELIDNCQKDLGKDVYLTDTIFVLNSFYTSERGSLKEEVRAMINKVCKELDLHNLGYMTTYELIGSVFGEKHDSWIFLEETSHSYHSYTFVKDRMVKEQRFTQTQDREASLQEAREQLGDDPVIVWLHGPVFEEEQLEPITYIDPQALPQYGKEVFDMQNNTESSSDLPEAPGFSDPSLDTVPKPNPMIEKMKHMRLSFPKLTVNPWIVGGGAVALFLILLGSYLFFLYNATIQLVTNKENFSTSIDITVDTNSSLTKTLKGSFSFELSHQATGEKVIGEKAMGEILIYNRTFKQQNLSAGTALTTNDGVSFVLDDDVSIASASGVPVIDGKKTAAVTASVIGSDGNIAKNVKLIVDGVTESDVYAVSNKEFTGGFKKTGIVFSEEDSEALKKKANDKLRTDMQSAFAKVKGSGDMLLPDTADSNASSKTDASIGEEVRTVTMQYEGTYAVYYLPEPILRGFVQKEKLKDKEFVKDTFQLQKLTLDGKKSDVKNKEWVYTAQVSGKIQKFIDQAAIREQLQWRLLGQAQNI</sequence>
<comment type="caution">
    <text evidence="4">The sequence shown here is derived from an EMBL/GenBank/DDBJ whole genome shotgun (WGS) entry which is preliminary data.</text>
</comment>
<dbReference type="Proteomes" id="UP000231569">
    <property type="component" value="Unassembled WGS sequence"/>
</dbReference>
<evidence type="ECO:0000256" key="2">
    <source>
        <dbReference type="SAM" id="Phobius"/>
    </source>
</evidence>
<reference evidence="5" key="1">
    <citation type="submission" date="2017-09" db="EMBL/GenBank/DDBJ databases">
        <title>Depth-based differentiation of microbial function through sediment-hosted aquifers and enrichment of novel symbionts in the deep terrestrial subsurface.</title>
        <authorList>
            <person name="Probst A.J."/>
            <person name="Ladd B."/>
            <person name="Jarett J.K."/>
            <person name="Geller-Mcgrath D.E."/>
            <person name="Sieber C.M.K."/>
            <person name="Emerson J.B."/>
            <person name="Anantharaman K."/>
            <person name="Thomas B.C."/>
            <person name="Malmstrom R."/>
            <person name="Stieglmeier M."/>
            <person name="Klingl A."/>
            <person name="Woyke T."/>
            <person name="Ryan C.M."/>
            <person name="Banfield J.F."/>
        </authorList>
    </citation>
    <scope>NUCLEOTIDE SEQUENCE [LARGE SCALE GENOMIC DNA]</scope>
</reference>
<dbReference type="Pfam" id="PF04865">
    <property type="entry name" value="Baseplate_J"/>
    <property type="match status" value="1"/>
</dbReference>
<evidence type="ECO:0000313" key="4">
    <source>
        <dbReference type="EMBL" id="PJE63669.1"/>
    </source>
</evidence>
<organism evidence="4 5">
    <name type="scientific">Candidatus Roizmanbacteria bacterium CG10_big_fil_rev_8_21_14_0_10_45_7</name>
    <dbReference type="NCBI Taxonomy" id="1974854"/>
    <lineage>
        <taxon>Bacteria</taxon>
        <taxon>Candidatus Roizmaniibacteriota</taxon>
    </lineage>
</organism>
<dbReference type="EMBL" id="PFEE01000046">
    <property type="protein sequence ID" value="PJE63669.1"/>
    <property type="molecule type" value="Genomic_DNA"/>
</dbReference>
<accession>A0A2M8KUT1</accession>